<dbReference type="GO" id="GO:0043190">
    <property type="term" value="C:ATP-binding cassette (ABC) transporter complex"/>
    <property type="evidence" value="ECO:0007669"/>
    <property type="project" value="TreeGrafter"/>
</dbReference>
<evidence type="ECO:0000256" key="9">
    <source>
        <dbReference type="ARBA" id="ARBA00025157"/>
    </source>
</evidence>
<keyword evidence="13" id="KW-1185">Reference proteome</keyword>
<accession>A8MG23</accession>
<dbReference type="PANTHER" id="PTHR43553:SF24">
    <property type="entry name" value="ENERGY-COUPLING FACTOR TRANSPORTER ATP-BINDING PROTEIN ECFA1"/>
    <property type="match status" value="1"/>
</dbReference>
<dbReference type="Proteomes" id="UP000000269">
    <property type="component" value="Chromosome"/>
</dbReference>
<dbReference type="GO" id="GO:0016887">
    <property type="term" value="F:ATP hydrolysis activity"/>
    <property type="evidence" value="ECO:0007669"/>
    <property type="project" value="InterPro"/>
</dbReference>
<dbReference type="PROSITE" id="PS00211">
    <property type="entry name" value="ABC_TRANSPORTER_1"/>
    <property type="match status" value="1"/>
</dbReference>
<dbReference type="AlphaFoldDB" id="A8MG23"/>
<dbReference type="InterPro" id="IPR015856">
    <property type="entry name" value="ABC_transpr_CbiO/EcfA_su"/>
</dbReference>
<dbReference type="PANTHER" id="PTHR43553">
    <property type="entry name" value="HEAVY METAL TRANSPORTER"/>
    <property type="match status" value="1"/>
</dbReference>
<dbReference type="Gene3D" id="3.40.50.300">
    <property type="entry name" value="P-loop containing nucleotide triphosphate hydrolases"/>
    <property type="match status" value="1"/>
</dbReference>
<keyword evidence="3 10" id="KW-0813">Transport</keyword>
<gene>
    <name evidence="12" type="ordered locus">Clos_1014</name>
</gene>
<dbReference type="GO" id="GO:0005524">
    <property type="term" value="F:ATP binding"/>
    <property type="evidence" value="ECO:0007669"/>
    <property type="project" value="UniProtKB-UniRule"/>
</dbReference>
<comment type="function">
    <text evidence="9">Probably part of an ABC transporter complex. Responsible for energy coupling to the transport system.</text>
</comment>
<keyword evidence="5 10" id="KW-0547">Nucleotide-binding</keyword>
<organism evidence="12 13">
    <name type="scientific">Alkaliphilus oremlandii (strain OhILAs)</name>
    <name type="common">Clostridium oremlandii (strain OhILAs)</name>
    <dbReference type="NCBI Taxonomy" id="350688"/>
    <lineage>
        <taxon>Bacteria</taxon>
        <taxon>Bacillati</taxon>
        <taxon>Bacillota</taxon>
        <taxon>Clostridia</taxon>
        <taxon>Peptostreptococcales</taxon>
        <taxon>Natronincolaceae</taxon>
        <taxon>Alkaliphilus</taxon>
    </lineage>
</organism>
<sequence length="262" mass="30113">MIKIEALNYQYEDGTKALVDVNMDLGKGDVIGIIGANGSGKSTLFLNMLGILKPREGSIKYQGKILKYDRKSLREYRKEVTMVFQDPEKQLFYSRVYDDVAFTLRNLNYDENHIQDRVNTALQKVRAEELKDKPTHFLSYGQKKRVAIAGVLVMDTKVLLLDEPTAGLDPHMTRQIKGIIKEVSKEKKLVISSHDMDFIYEICDYIYVLGNGRVLGEGETKEIFLRTSLLEEALLEKPWLIKIHEGLGLPLYRYESELFQEN</sequence>
<dbReference type="OrthoDB" id="9784332at2"/>
<dbReference type="SUPFAM" id="SSF52540">
    <property type="entry name" value="P-loop containing nucleoside triphosphate hydrolases"/>
    <property type="match status" value="1"/>
</dbReference>
<evidence type="ECO:0000256" key="1">
    <source>
        <dbReference type="ARBA" id="ARBA00004202"/>
    </source>
</evidence>
<comment type="similarity">
    <text evidence="2 10">Belongs to the ABC transporter superfamily.</text>
</comment>
<dbReference type="NCBIfam" id="TIGR01166">
    <property type="entry name" value="cbiO"/>
    <property type="match status" value="1"/>
</dbReference>
<dbReference type="STRING" id="350688.Clos_1014"/>
<dbReference type="SMART" id="SM00382">
    <property type="entry name" value="AAA"/>
    <property type="match status" value="1"/>
</dbReference>
<evidence type="ECO:0000256" key="4">
    <source>
        <dbReference type="ARBA" id="ARBA00022475"/>
    </source>
</evidence>
<comment type="function">
    <text evidence="10">Part of an ABC transporter complex. Responsible for energy coupling to the transport system.</text>
</comment>
<evidence type="ECO:0000256" key="7">
    <source>
        <dbReference type="ARBA" id="ARBA00022967"/>
    </source>
</evidence>
<dbReference type="eggNOG" id="COG1122">
    <property type="taxonomic scope" value="Bacteria"/>
</dbReference>
<comment type="subcellular location">
    <subcellularLocation>
        <location evidence="1 10">Cell membrane</location>
        <topology evidence="1 10">Peripheral membrane protein</topology>
    </subcellularLocation>
</comment>
<protein>
    <recommendedName>
        <fullName evidence="10">ABC transporter ATP-binding protein</fullName>
    </recommendedName>
</protein>
<keyword evidence="4 10" id="KW-1003">Cell membrane</keyword>
<dbReference type="EMBL" id="CP000853">
    <property type="protein sequence ID" value="ABW18561.1"/>
    <property type="molecule type" value="Genomic_DNA"/>
</dbReference>
<dbReference type="GO" id="GO:0006824">
    <property type="term" value="P:cobalt ion transport"/>
    <property type="evidence" value="ECO:0007669"/>
    <property type="project" value="InterPro"/>
</dbReference>
<dbReference type="InterPro" id="IPR003593">
    <property type="entry name" value="AAA+_ATPase"/>
</dbReference>
<dbReference type="KEGG" id="aoe:Clos_1014"/>
<evidence type="ECO:0000313" key="13">
    <source>
        <dbReference type="Proteomes" id="UP000000269"/>
    </source>
</evidence>
<keyword evidence="6 10" id="KW-0067">ATP-binding</keyword>
<evidence type="ECO:0000256" key="8">
    <source>
        <dbReference type="ARBA" id="ARBA00023136"/>
    </source>
</evidence>
<dbReference type="CDD" id="cd03225">
    <property type="entry name" value="ABC_cobalt_CbiO_domain1"/>
    <property type="match status" value="1"/>
</dbReference>
<dbReference type="Pfam" id="PF00005">
    <property type="entry name" value="ABC_tran"/>
    <property type="match status" value="1"/>
</dbReference>
<evidence type="ECO:0000313" key="12">
    <source>
        <dbReference type="EMBL" id="ABW18561.1"/>
    </source>
</evidence>
<dbReference type="InterPro" id="IPR017871">
    <property type="entry name" value="ABC_transporter-like_CS"/>
</dbReference>
<dbReference type="PROSITE" id="PS50893">
    <property type="entry name" value="ABC_TRANSPORTER_2"/>
    <property type="match status" value="1"/>
</dbReference>
<evidence type="ECO:0000256" key="3">
    <source>
        <dbReference type="ARBA" id="ARBA00022448"/>
    </source>
</evidence>
<keyword evidence="7" id="KW-1278">Translocase</keyword>
<evidence type="ECO:0000256" key="5">
    <source>
        <dbReference type="ARBA" id="ARBA00022741"/>
    </source>
</evidence>
<feature type="domain" description="ABC transporter" evidence="11">
    <location>
        <begin position="2"/>
        <end position="236"/>
    </location>
</feature>
<evidence type="ECO:0000256" key="10">
    <source>
        <dbReference type="RuleBase" id="RU364103"/>
    </source>
</evidence>
<dbReference type="HOGENOM" id="CLU_000604_1_22_9"/>
<reference evidence="13" key="1">
    <citation type="submission" date="2007-10" db="EMBL/GenBank/DDBJ databases">
        <title>Complete genome of Alkaliphilus oremlandii OhILAs.</title>
        <authorList>
            <person name="Copeland A."/>
            <person name="Lucas S."/>
            <person name="Lapidus A."/>
            <person name="Barry K."/>
            <person name="Detter J.C."/>
            <person name="Glavina del Rio T."/>
            <person name="Hammon N."/>
            <person name="Israni S."/>
            <person name="Dalin E."/>
            <person name="Tice H."/>
            <person name="Pitluck S."/>
            <person name="Chain P."/>
            <person name="Malfatti S."/>
            <person name="Shin M."/>
            <person name="Vergez L."/>
            <person name="Schmutz J."/>
            <person name="Larimer F."/>
            <person name="Land M."/>
            <person name="Hauser L."/>
            <person name="Kyrpides N."/>
            <person name="Mikhailova N."/>
            <person name="Stolz J.F."/>
            <person name="Dawson A."/>
            <person name="Fisher E."/>
            <person name="Crable B."/>
            <person name="Perera E."/>
            <person name="Lisak J."/>
            <person name="Ranganathan M."/>
            <person name="Basu P."/>
            <person name="Richardson P."/>
        </authorList>
    </citation>
    <scope>NUCLEOTIDE SEQUENCE [LARGE SCALE GENOMIC DNA]</scope>
    <source>
        <strain evidence="13">OhILAs</strain>
    </source>
</reference>
<dbReference type="InterPro" id="IPR003439">
    <property type="entry name" value="ABC_transporter-like_ATP-bd"/>
</dbReference>
<dbReference type="RefSeq" id="WP_012158873.1">
    <property type="nucleotide sequence ID" value="NC_009922.1"/>
</dbReference>
<dbReference type="FunFam" id="3.40.50.300:FF:000224">
    <property type="entry name" value="Energy-coupling factor transporter ATP-binding protein EcfA"/>
    <property type="match status" value="1"/>
</dbReference>
<evidence type="ECO:0000256" key="2">
    <source>
        <dbReference type="ARBA" id="ARBA00005417"/>
    </source>
</evidence>
<proteinExistence type="inferred from homology"/>
<dbReference type="GO" id="GO:0042626">
    <property type="term" value="F:ATPase-coupled transmembrane transporter activity"/>
    <property type="evidence" value="ECO:0007669"/>
    <property type="project" value="TreeGrafter"/>
</dbReference>
<dbReference type="InterPro" id="IPR005876">
    <property type="entry name" value="Co_trans_ATP-bd"/>
</dbReference>
<evidence type="ECO:0000259" key="11">
    <source>
        <dbReference type="PROSITE" id="PS50893"/>
    </source>
</evidence>
<keyword evidence="8 10" id="KW-0472">Membrane</keyword>
<dbReference type="InterPro" id="IPR050095">
    <property type="entry name" value="ECF_ABC_transporter_ATP-bd"/>
</dbReference>
<name>A8MG23_ALKOO</name>
<dbReference type="InterPro" id="IPR027417">
    <property type="entry name" value="P-loop_NTPase"/>
</dbReference>
<evidence type="ECO:0000256" key="6">
    <source>
        <dbReference type="ARBA" id="ARBA00022840"/>
    </source>
</evidence>